<dbReference type="InterPro" id="IPR044839">
    <property type="entry name" value="NDR1-like"/>
</dbReference>
<gene>
    <name evidence="8" type="primary">LOC104718532</name>
</gene>
<evidence type="ECO:0000259" key="6">
    <source>
        <dbReference type="Pfam" id="PF03168"/>
    </source>
</evidence>
<dbReference type="PANTHER" id="PTHR31234">
    <property type="entry name" value="LATE EMBRYOGENESIS ABUNDANT (LEA) HYDROXYPROLINE-RICH GLYCOPROTEIN FAMILY"/>
    <property type="match status" value="1"/>
</dbReference>
<dbReference type="PANTHER" id="PTHR31234:SF65">
    <property type="entry name" value="LATE EMBRYOGENESIS ABUNDANT PROTEIN, LEA_2 SUBGROUP"/>
    <property type="match status" value="1"/>
</dbReference>
<feature type="transmembrane region" description="Helical" evidence="5">
    <location>
        <begin position="7"/>
        <end position="29"/>
    </location>
</feature>
<dbReference type="Pfam" id="PF03168">
    <property type="entry name" value="LEA_2"/>
    <property type="match status" value="1"/>
</dbReference>
<evidence type="ECO:0000256" key="1">
    <source>
        <dbReference type="ARBA" id="ARBA00004167"/>
    </source>
</evidence>
<comment type="subcellular location">
    <subcellularLocation>
        <location evidence="1">Membrane</location>
        <topology evidence="1">Single-pass membrane protein</topology>
    </subcellularLocation>
</comment>
<reference evidence="7" key="1">
    <citation type="journal article" date="2014" name="Nat. Commun.">
        <title>The emerging biofuel crop Camelina sativa retains a highly undifferentiated hexaploid genome structure.</title>
        <authorList>
            <person name="Kagale S."/>
            <person name="Koh C."/>
            <person name="Nixon J."/>
            <person name="Bollina V."/>
            <person name="Clarke W.E."/>
            <person name="Tuteja R."/>
            <person name="Spillane C."/>
            <person name="Robinson S.J."/>
            <person name="Links M.G."/>
            <person name="Clarke C."/>
            <person name="Higgins E.E."/>
            <person name="Huebert T."/>
            <person name="Sharpe A.G."/>
            <person name="Parkin I.A."/>
        </authorList>
    </citation>
    <scope>NUCLEOTIDE SEQUENCE [LARGE SCALE GENOMIC DNA]</scope>
    <source>
        <strain evidence="7">cv. DH55</strain>
    </source>
</reference>
<keyword evidence="2 5" id="KW-0812">Transmembrane</keyword>
<evidence type="ECO:0000256" key="4">
    <source>
        <dbReference type="ARBA" id="ARBA00023136"/>
    </source>
</evidence>
<evidence type="ECO:0000313" key="7">
    <source>
        <dbReference type="Proteomes" id="UP000694864"/>
    </source>
</evidence>
<evidence type="ECO:0000256" key="2">
    <source>
        <dbReference type="ARBA" id="ARBA00022692"/>
    </source>
</evidence>
<dbReference type="RefSeq" id="XP_010434631.1">
    <property type="nucleotide sequence ID" value="XM_010436329.1"/>
</dbReference>
<reference evidence="8" key="2">
    <citation type="submission" date="2025-08" db="UniProtKB">
        <authorList>
            <consortium name="RefSeq"/>
        </authorList>
    </citation>
    <scope>IDENTIFICATION</scope>
    <source>
        <tissue evidence="8">Leaf</tissue>
    </source>
</reference>
<proteinExistence type="predicted"/>
<dbReference type="InterPro" id="IPR004864">
    <property type="entry name" value="LEA_2"/>
</dbReference>
<accession>A0ABM0U1X4</accession>
<organism evidence="7 8">
    <name type="scientific">Camelina sativa</name>
    <name type="common">False flax</name>
    <name type="synonym">Myagrum sativum</name>
    <dbReference type="NCBI Taxonomy" id="90675"/>
    <lineage>
        <taxon>Eukaryota</taxon>
        <taxon>Viridiplantae</taxon>
        <taxon>Streptophyta</taxon>
        <taxon>Embryophyta</taxon>
        <taxon>Tracheophyta</taxon>
        <taxon>Spermatophyta</taxon>
        <taxon>Magnoliopsida</taxon>
        <taxon>eudicotyledons</taxon>
        <taxon>Gunneridae</taxon>
        <taxon>Pentapetalae</taxon>
        <taxon>rosids</taxon>
        <taxon>malvids</taxon>
        <taxon>Brassicales</taxon>
        <taxon>Brassicaceae</taxon>
        <taxon>Camelineae</taxon>
        <taxon>Camelina</taxon>
    </lineage>
</organism>
<dbReference type="GeneID" id="104718532"/>
<dbReference type="Gene3D" id="2.60.40.1820">
    <property type="match status" value="1"/>
</dbReference>
<dbReference type="SUPFAM" id="SSF117070">
    <property type="entry name" value="LEA14-like"/>
    <property type="match status" value="1"/>
</dbReference>
<evidence type="ECO:0000313" key="8">
    <source>
        <dbReference type="RefSeq" id="XP_010434631.1"/>
    </source>
</evidence>
<sequence>MVSKRNICYIVSGIIFILLALFMIGLILAQTVFKPKHPILQTVSSTVEGVSTNVSPPDQVQVNFTLTLEMLLTNPNVADVEYKTVENLVYYRDTLVGNLSLPSSTLPAKGSVMLACPLVLQIDKFVANLGDIAQDILHGKIVMETKARMPGEITLLGIFKTHMDSISHCNLVLGFPTMKVLEQVCDLKTKL</sequence>
<keyword evidence="7" id="KW-1185">Reference proteome</keyword>
<name>A0ABM0U1X4_CAMSA</name>
<evidence type="ECO:0000256" key="5">
    <source>
        <dbReference type="SAM" id="Phobius"/>
    </source>
</evidence>
<keyword evidence="4 5" id="KW-0472">Membrane</keyword>
<keyword evidence="3 5" id="KW-1133">Transmembrane helix</keyword>
<dbReference type="Proteomes" id="UP000694864">
    <property type="component" value="Chromosome 1"/>
</dbReference>
<evidence type="ECO:0000256" key="3">
    <source>
        <dbReference type="ARBA" id="ARBA00022989"/>
    </source>
</evidence>
<protein>
    <submittedName>
        <fullName evidence="8">Uncharacterized protein LOC104718532</fullName>
    </submittedName>
</protein>
<feature type="domain" description="Late embryogenesis abundant protein LEA-2 subgroup" evidence="6">
    <location>
        <begin position="72"/>
        <end position="163"/>
    </location>
</feature>